<proteinExistence type="predicted"/>
<accession>A0A225X445</accession>
<dbReference type="SUPFAM" id="SSF55315">
    <property type="entry name" value="L30e-like"/>
    <property type="match status" value="1"/>
</dbReference>
<gene>
    <name evidence="3" type="ORF">PHMEG_000918</name>
</gene>
<dbReference type="PANTHER" id="PTHR46948">
    <property type="entry name" value="RIBONUCLEASE P PROTEIN SUBUNIT P38"/>
    <property type="match status" value="1"/>
</dbReference>
<dbReference type="GO" id="GO:0033204">
    <property type="term" value="F:ribonuclease P RNA binding"/>
    <property type="evidence" value="ECO:0007669"/>
    <property type="project" value="TreeGrafter"/>
</dbReference>
<keyword evidence="4" id="KW-1185">Reference proteome</keyword>
<dbReference type="InterPro" id="IPR042848">
    <property type="entry name" value="Rpp38"/>
</dbReference>
<dbReference type="GO" id="GO:0000172">
    <property type="term" value="C:ribonuclease MRP complex"/>
    <property type="evidence" value="ECO:0007669"/>
    <property type="project" value="InterPro"/>
</dbReference>
<protein>
    <recommendedName>
        <fullName evidence="2">Ribosomal protein eL8/eL30/eS12/Gadd45 domain-containing protein</fullName>
    </recommendedName>
</protein>
<evidence type="ECO:0000259" key="2">
    <source>
        <dbReference type="Pfam" id="PF01248"/>
    </source>
</evidence>
<dbReference type="PANTHER" id="PTHR46948:SF1">
    <property type="entry name" value="RIBONUCLEASE P PROTEIN SUBUNIT P38"/>
    <property type="match status" value="1"/>
</dbReference>
<dbReference type="InterPro" id="IPR004038">
    <property type="entry name" value="Ribosomal_eL8/eL30/eS12/Gad45"/>
</dbReference>
<name>A0A225X445_9STRA</name>
<organism evidence="3 4">
    <name type="scientific">Phytophthora megakarya</name>
    <dbReference type="NCBI Taxonomy" id="4795"/>
    <lineage>
        <taxon>Eukaryota</taxon>
        <taxon>Sar</taxon>
        <taxon>Stramenopiles</taxon>
        <taxon>Oomycota</taxon>
        <taxon>Peronosporomycetes</taxon>
        <taxon>Peronosporales</taxon>
        <taxon>Peronosporaceae</taxon>
        <taxon>Phytophthora</taxon>
    </lineage>
</organism>
<dbReference type="GO" id="GO:0001650">
    <property type="term" value="C:fibrillar center"/>
    <property type="evidence" value="ECO:0007669"/>
    <property type="project" value="TreeGrafter"/>
</dbReference>
<dbReference type="AlphaFoldDB" id="A0A225X445"/>
<feature type="domain" description="Ribosomal protein eL8/eL30/eS12/Gadd45" evidence="2">
    <location>
        <begin position="71"/>
        <end position="147"/>
    </location>
</feature>
<evidence type="ECO:0000313" key="4">
    <source>
        <dbReference type="Proteomes" id="UP000198211"/>
    </source>
</evidence>
<evidence type="ECO:0000256" key="1">
    <source>
        <dbReference type="SAM" id="MobiDB-lite"/>
    </source>
</evidence>
<sequence>MAKTKTKAPVAMQFKRPTAQARTKQKNKIKTVEIVRPWTTPQFEELSKEERDIVLDRLQKEVADVPTVRSHTIRGVSQVARAVAREDVRVVVFANNPESLAFSHVPLLCRLHQVPICVLHLSSKTFGKLFQLTSMVALGIKAPETSEEGQNAVEQSDEKESPNATANAATKTKLTEVEHMKLVSITNYLISKASKRT</sequence>
<dbReference type="InterPro" id="IPR029064">
    <property type="entry name" value="Ribosomal_eL30-like_sf"/>
</dbReference>
<feature type="compositionally biased region" description="Low complexity" evidence="1">
    <location>
        <begin position="163"/>
        <end position="172"/>
    </location>
</feature>
<evidence type="ECO:0000313" key="3">
    <source>
        <dbReference type="EMBL" id="OWZ24117.1"/>
    </source>
</evidence>
<feature type="region of interest" description="Disordered" evidence="1">
    <location>
        <begin position="145"/>
        <end position="172"/>
    </location>
</feature>
<dbReference type="Proteomes" id="UP000198211">
    <property type="component" value="Unassembled WGS sequence"/>
</dbReference>
<dbReference type="Gene3D" id="3.30.1330.30">
    <property type="match status" value="1"/>
</dbReference>
<dbReference type="OrthoDB" id="20109at2759"/>
<dbReference type="GO" id="GO:0001682">
    <property type="term" value="P:tRNA 5'-leader removal"/>
    <property type="evidence" value="ECO:0007669"/>
    <property type="project" value="InterPro"/>
</dbReference>
<reference evidence="4" key="1">
    <citation type="submission" date="2017-03" db="EMBL/GenBank/DDBJ databases">
        <title>Phytopthora megakarya and P. palmivora, two closely related causual agents of cacao black pod achieved similar genome size and gene model numbers by different mechanisms.</title>
        <authorList>
            <person name="Ali S."/>
            <person name="Shao J."/>
            <person name="Larry D.J."/>
            <person name="Kronmiller B."/>
            <person name="Shen D."/>
            <person name="Strem M.D."/>
            <person name="Melnick R.L."/>
            <person name="Guiltinan M.J."/>
            <person name="Tyler B.M."/>
            <person name="Meinhardt L.W."/>
            <person name="Bailey B.A."/>
        </authorList>
    </citation>
    <scope>NUCLEOTIDE SEQUENCE [LARGE SCALE GENOMIC DNA]</scope>
    <source>
        <strain evidence="4">zdho120</strain>
    </source>
</reference>
<dbReference type="Pfam" id="PF01248">
    <property type="entry name" value="Ribosomal_L7Ae"/>
    <property type="match status" value="1"/>
</dbReference>
<dbReference type="GO" id="GO:0004526">
    <property type="term" value="F:ribonuclease P activity"/>
    <property type="evidence" value="ECO:0007669"/>
    <property type="project" value="TreeGrafter"/>
</dbReference>
<dbReference type="GO" id="GO:0005655">
    <property type="term" value="C:nucleolar ribonuclease P complex"/>
    <property type="evidence" value="ECO:0007669"/>
    <property type="project" value="InterPro"/>
</dbReference>
<dbReference type="EMBL" id="NBNE01000028">
    <property type="protein sequence ID" value="OWZ24117.1"/>
    <property type="molecule type" value="Genomic_DNA"/>
</dbReference>
<comment type="caution">
    <text evidence="3">The sequence shown here is derived from an EMBL/GenBank/DDBJ whole genome shotgun (WGS) entry which is preliminary data.</text>
</comment>